<dbReference type="GO" id="GO:0000156">
    <property type="term" value="F:phosphorelay response regulator activity"/>
    <property type="evidence" value="ECO:0007669"/>
    <property type="project" value="TreeGrafter"/>
</dbReference>
<dbReference type="InterPro" id="IPR005467">
    <property type="entry name" value="His_kinase_dom"/>
</dbReference>
<dbReference type="PANTHER" id="PTHR42878">
    <property type="entry name" value="TWO-COMPONENT HISTIDINE KINASE"/>
    <property type="match status" value="1"/>
</dbReference>
<dbReference type="EC" id="2.7.13.3" evidence="3"/>
<dbReference type="SMART" id="SM00388">
    <property type="entry name" value="HisKA"/>
    <property type="match status" value="1"/>
</dbReference>
<gene>
    <name evidence="9" type="ORF">H6A13_08545</name>
</gene>
<evidence type="ECO:0000256" key="1">
    <source>
        <dbReference type="ARBA" id="ARBA00000085"/>
    </source>
</evidence>
<evidence type="ECO:0000256" key="4">
    <source>
        <dbReference type="ARBA" id="ARBA00022679"/>
    </source>
</evidence>
<protein>
    <recommendedName>
        <fullName evidence="3">histidine kinase</fullName>
        <ecNumber evidence="3">2.7.13.3</ecNumber>
    </recommendedName>
</protein>
<keyword evidence="10" id="KW-1185">Reference proteome</keyword>
<dbReference type="CDD" id="cd00082">
    <property type="entry name" value="HisKA"/>
    <property type="match status" value="1"/>
</dbReference>
<dbReference type="InterPro" id="IPR003661">
    <property type="entry name" value="HisK_dim/P_dom"/>
</dbReference>
<dbReference type="PROSITE" id="PS50109">
    <property type="entry name" value="HIS_KIN"/>
    <property type="match status" value="1"/>
</dbReference>
<dbReference type="GO" id="GO:0000155">
    <property type="term" value="F:phosphorelay sensor kinase activity"/>
    <property type="evidence" value="ECO:0007669"/>
    <property type="project" value="InterPro"/>
</dbReference>
<keyword evidence="7" id="KW-1133">Transmembrane helix</keyword>
<accession>A0A938X2C1</accession>
<dbReference type="InterPro" id="IPR003594">
    <property type="entry name" value="HATPase_dom"/>
</dbReference>
<evidence type="ECO:0000313" key="10">
    <source>
        <dbReference type="Proteomes" id="UP000713880"/>
    </source>
</evidence>
<evidence type="ECO:0000256" key="5">
    <source>
        <dbReference type="ARBA" id="ARBA00022777"/>
    </source>
</evidence>
<reference evidence="9" key="2">
    <citation type="journal article" date="2021" name="Sci. Rep.">
        <title>The distribution of antibiotic resistance genes in chicken gut microbiota commensals.</title>
        <authorList>
            <person name="Juricova H."/>
            <person name="Matiasovicova J."/>
            <person name="Kubasova T."/>
            <person name="Cejkova D."/>
            <person name="Rychlik I."/>
        </authorList>
    </citation>
    <scope>NUCLEOTIDE SEQUENCE</scope>
    <source>
        <strain evidence="9">An420c</strain>
    </source>
</reference>
<dbReference type="InterPro" id="IPR036097">
    <property type="entry name" value="HisK_dim/P_sf"/>
</dbReference>
<dbReference type="Pfam" id="PF00512">
    <property type="entry name" value="HisKA"/>
    <property type="match status" value="1"/>
</dbReference>
<keyword evidence="4" id="KW-0808">Transferase</keyword>
<sequence length="370" mass="42482">MWSKKIKGKKLAVQILEYLLISVLVSGFVFCFLYYLSGTLAENYFVYRGTELTRVQERVLAVWRSSICAFGALAVFVVLFLFMLGQRLSYLIRIIRGVERLREQEETEGKDGKTIQTEIPLEGNDELAELAGAINYLSAVRRELDMRERRMQEEKEAWIRSLSHDIRTPLTSMLSYSELVLSREETDREELFRALVLTREKARQIKELTDQLMEGERQKEEPAEDLGLLFAQLAQEWEAVLEERFAVQTEVSGLAGASGMADIDSLQRVWDNLISNVEKYADPDQPVTLKIERGPDEAERGGVRAVITQKNAVRKDDFYKESYGIGLKNIRRIVSRYQGEAEVTEDGESFQIKIRLYFPPLLQNSSEIPS</sequence>
<feature type="transmembrane region" description="Helical" evidence="7">
    <location>
        <begin position="12"/>
        <end position="36"/>
    </location>
</feature>
<dbReference type="SUPFAM" id="SSF55874">
    <property type="entry name" value="ATPase domain of HSP90 chaperone/DNA topoisomerase II/histidine kinase"/>
    <property type="match status" value="1"/>
</dbReference>
<dbReference type="RefSeq" id="WP_204909177.1">
    <property type="nucleotide sequence ID" value="NZ_JACJLV010000025.1"/>
</dbReference>
<dbReference type="SUPFAM" id="SSF47384">
    <property type="entry name" value="Homodimeric domain of signal transducing histidine kinase"/>
    <property type="match status" value="1"/>
</dbReference>
<evidence type="ECO:0000256" key="6">
    <source>
        <dbReference type="ARBA" id="ARBA00023012"/>
    </source>
</evidence>
<dbReference type="AlphaFoldDB" id="A0A938X2C1"/>
<evidence type="ECO:0000256" key="2">
    <source>
        <dbReference type="ARBA" id="ARBA00004370"/>
    </source>
</evidence>
<comment type="caution">
    <text evidence="9">The sequence shown here is derived from an EMBL/GenBank/DDBJ whole genome shotgun (WGS) entry which is preliminary data.</text>
</comment>
<keyword evidence="7" id="KW-0472">Membrane</keyword>
<dbReference type="Pfam" id="PF02518">
    <property type="entry name" value="HATPase_c"/>
    <property type="match status" value="1"/>
</dbReference>
<dbReference type="GO" id="GO:0030295">
    <property type="term" value="F:protein kinase activator activity"/>
    <property type="evidence" value="ECO:0007669"/>
    <property type="project" value="TreeGrafter"/>
</dbReference>
<evidence type="ECO:0000256" key="3">
    <source>
        <dbReference type="ARBA" id="ARBA00012438"/>
    </source>
</evidence>
<keyword evidence="6" id="KW-0902">Two-component regulatory system</keyword>
<dbReference type="GO" id="GO:0007234">
    <property type="term" value="P:osmosensory signaling via phosphorelay pathway"/>
    <property type="evidence" value="ECO:0007669"/>
    <property type="project" value="TreeGrafter"/>
</dbReference>
<dbReference type="InterPro" id="IPR050351">
    <property type="entry name" value="BphY/WalK/GraS-like"/>
</dbReference>
<name>A0A938X2C1_9CLOT</name>
<comment type="catalytic activity">
    <reaction evidence="1">
        <text>ATP + protein L-histidine = ADP + protein N-phospho-L-histidine.</text>
        <dbReference type="EC" id="2.7.13.3"/>
    </reaction>
</comment>
<feature type="domain" description="Histidine kinase" evidence="8">
    <location>
        <begin position="161"/>
        <end position="362"/>
    </location>
</feature>
<keyword evidence="7" id="KW-0812">Transmembrane</keyword>
<dbReference type="InterPro" id="IPR036890">
    <property type="entry name" value="HATPase_C_sf"/>
</dbReference>
<evidence type="ECO:0000256" key="7">
    <source>
        <dbReference type="SAM" id="Phobius"/>
    </source>
</evidence>
<comment type="subcellular location">
    <subcellularLocation>
        <location evidence="2">Membrane</location>
    </subcellularLocation>
</comment>
<evidence type="ECO:0000313" key="9">
    <source>
        <dbReference type="EMBL" id="MBM6827137.1"/>
    </source>
</evidence>
<evidence type="ECO:0000259" key="8">
    <source>
        <dbReference type="PROSITE" id="PS50109"/>
    </source>
</evidence>
<proteinExistence type="predicted"/>
<keyword evidence="5 9" id="KW-0418">Kinase</keyword>
<dbReference type="PANTHER" id="PTHR42878:SF14">
    <property type="entry name" value="OSMOLARITY TWO-COMPONENT SYSTEM PROTEIN SSK1"/>
    <property type="match status" value="1"/>
</dbReference>
<dbReference type="EMBL" id="JACJLV010000025">
    <property type="protein sequence ID" value="MBM6827137.1"/>
    <property type="molecule type" value="Genomic_DNA"/>
</dbReference>
<reference evidence="9" key="1">
    <citation type="submission" date="2020-08" db="EMBL/GenBank/DDBJ databases">
        <authorList>
            <person name="Cejkova D."/>
            <person name="Kubasova T."/>
            <person name="Jahodarova E."/>
            <person name="Rychlik I."/>
        </authorList>
    </citation>
    <scope>NUCLEOTIDE SEQUENCE</scope>
    <source>
        <strain evidence="9">An420c</strain>
    </source>
</reference>
<dbReference type="Proteomes" id="UP000713880">
    <property type="component" value="Unassembled WGS sequence"/>
</dbReference>
<dbReference type="Gene3D" id="1.10.287.130">
    <property type="match status" value="1"/>
</dbReference>
<feature type="transmembrane region" description="Helical" evidence="7">
    <location>
        <begin position="61"/>
        <end position="84"/>
    </location>
</feature>
<organism evidence="9 10">
    <name type="scientific">Mordavella massiliensis</name>
    <dbReference type="NCBI Taxonomy" id="1871024"/>
    <lineage>
        <taxon>Bacteria</taxon>
        <taxon>Bacillati</taxon>
        <taxon>Bacillota</taxon>
        <taxon>Clostridia</taxon>
        <taxon>Eubacteriales</taxon>
        <taxon>Clostridiaceae</taxon>
        <taxon>Mordavella</taxon>
    </lineage>
</organism>
<dbReference type="Gene3D" id="3.30.565.10">
    <property type="entry name" value="Histidine kinase-like ATPase, C-terminal domain"/>
    <property type="match status" value="1"/>
</dbReference>